<feature type="domain" description="B box-type" evidence="9">
    <location>
        <begin position="16"/>
        <end position="63"/>
    </location>
</feature>
<feature type="domain" description="CCT" evidence="10">
    <location>
        <begin position="280"/>
        <end position="322"/>
    </location>
</feature>
<dbReference type="Pfam" id="PF00643">
    <property type="entry name" value="zf-B_box"/>
    <property type="match status" value="1"/>
</dbReference>
<dbReference type="PANTHER" id="PTHR31319:SF39">
    <property type="entry name" value="ZINC FINGER PROTEIN CONSTANS-LIKE 1"/>
    <property type="match status" value="1"/>
</dbReference>
<evidence type="ECO:0000256" key="1">
    <source>
        <dbReference type="ARBA" id="ARBA00004123"/>
    </source>
</evidence>
<reference evidence="11 12" key="1">
    <citation type="submission" date="2020-08" db="EMBL/GenBank/DDBJ databases">
        <title>Plant Genome Project.</title>
        <authorList>
            <person name="Zhang R.-G."/>
        </authorList>
    </citation>
    <scope>NUCLEOTIDE SEQUENCE [LARGE SCALE GENOMIC DNA]</scope>
    <source>
        <tissue evidence="11">Rhizome</tissue>
    </source>
</reference>
<keyword evidence="6 8" id="KW-0539">Nucleus</keyword>
<dbReference type="InterPro" id="IPR000315">
    <property type="entry name" value="Znf_B-box"/>
</dbReference>
<dbReference type="GO" id="GO:0008270">
    <property type="term" value="F:zinc ion binding"/>
    <property type="evidence" value="ECO:0007669"/>
    <property type="project" value="UniProtKB-KW"/>
</dbReference>
<organism evidence="11 12">
    <name type="scientific">Zingiber officinale</name>
    <name type="common">Ginger</name>
    <name type="synonym">Amomum zingiber</name>
    <dbReference type="NCBI Taxonomy" id="94328"/>
    <lineage>
        <taxon>Eukaryota</taxon>
        <taxon>Viridiplantae</taxon>
        <taxon>Streptophyta</taxon>
        <taxon>Embryophyta</taxon>
        <taxon>Tracheophyta</taxon>
        <taxon>Spermatophyta</taxon>
        <taxon>Magnoliopsida</taxon>
        <taxon>Liliopsida</taxon>
        <taxon>Zingiberales</taxon>
        <taxon>Zingiberaceae</taxon>
        <taxon>Zingiber</taxon>
    </lineage>
</organism>
<dbReference type="PROSITE" id="PS51017">
    <property type="entry name" value="CCT"/>
    <property type="match status" value="1"/>
</dbReference>
<dbReference type="EMBL" id="JACMSC010000019">
    <property type="protein sequence ID" value="KAG6473266.1"/>
    <property type="molecule type" value="Genomic_DNA"/>
</dbReference>
<keyword evidence="5" id="KW-0862">Zinc</keyword>
<evidence type="ECO:0000256" key="2">
    <source>
        <dbReference type="ARBA" id="ARBA00010024"/>
    </source>
</evidence>
<comment type="similarity">
    <text evidence="2">Belongs to the CONSTANS family.</text>
</comment>
<evidence type="ECO:0000256" key="4">
    <source>
        <dbReference type="ARBA" id="ARBA00022771"/>
    </source>
</evidence>
<name>A0A8J5EVE3_ZINOF</name>
<dbReference type="PANTHER" id="PTHR31319">
    <property type="entry name" value="ZINC FINGER PROTEIN CONSTANS-LIKE 4"/>
    <property type="match status" value="1"/>
</dbReference>
<comment type="subcellular location">
    <subcellularLocation>
        <location evidence="1 8">Nucleus</location>
    </subcellularLocation>
</comment>
<comment type="caution">
    <text evidence="11">The sequence shown here is derived from an EMBL/GenBank/DDBJ whole genome shotgun (WGS) entry which is preliminary data.</text>
</comment>
<evidence type="ECO:0000313" key="12">
    <source>
        <dbReference type="Proteomes" id="UP000734854"/>
    </source>
</evidence>
<evidence type="ECO:0000256" key="8">
    <source>
        <dbReference type="PROSITE-ProRule" id="PRU00357"/>
    </source>
</evidence>
<dbReference type="InterPro" id="IPR049808">
    <property type="entry name" value="CONSTANS-like_Bbox1"/>
</dbReference>
<keyword evidence="3" id="KW-0479">Metal-binding</keyword>
<feature type="domain" description="B box-type" evidence="9">
    <location>
        <begin position="59"/>
        <end position="106"/>
    </location>
</feature>
<dbReference type="OrthoDB" id="153872at2759"/>
<keyword evidence="12" id="KW-1185">Reference proteome</keyword>
<dbReference type="PROSITE" id="PS50119">
    <property type="entry name" value="ZF_BBOX"/>
    <property type="match status" value="2"/>
</dbReference>
<evidence type="ECO:0000256" key="3">
    <source>
        <dbReference type="ARBA" id="ARBA00022723"/>
    </source>
</evidence>
<dbReference type="CDD" id="cd19821">
    <property type="entry name" value="Bbox1_BBX-like"/>
    <property type="match status" value="2"/>
</dbReference>
<dbReference type="Pfam" id="PF06203">
    <property type="entry name" value="CCT"/>
    <property type="match status" value="1"/>
</dbReference>
<dbReference type="InterPro" id="IPR045281">
    <property type="entry name" value="CONSTANS-like"/>
</dbReference>
<keyword evidence="4 7" id="KW-0863">Zinc-finger</keyword>
<dbReference type="GO" id="GO:0009909">
    <property type="term" value="P:regulation of flower development"/>
    <property type="evidence" value="ECO:0007669"/>
    <property type="project" value="InterPro"/>
</dbReference>
<evidence type="ECO:0000313" key="11">
    <source>
        <dbReference type="EMBL" id="KAG6473266.1"/>
    </source>
</evidence>
<dbReference type="GO" id="GO:0003700">
    <property type="term" value="F:DNA-binding transcription factor activity"/>
    <property type="evidence" value="ECO:0007669"/>
    <property type="project" value="TreeGrafter"/>
</dbReference>
<gene>
    <name evidence="11" type="ORF">ZIOFF_067179</name>
</gene>
<evidence type="ECO:0000256" key="7">
    <source>
        <dbReference type="PROSITE-ProRule" id="PRU00024"/>
    </source>
</evidence>
<sequence length="351" mass="39035">MIASFVGMSRYGGGGMPWSTCDVCRSAPSLVYCRADAAFICGGCDARVHTANRLASRHERVWVCELCERAPAAFACCADSAVLCTACDAEVHSANALSHRHYRVPISPLPFLAEEEERHHYGDSESESWLLIDRRNNLFNQDRVAEYMDPDGYNNVCNEIQNQKQQNKVSNCAAAGLGHRNSLSHSVSFTSMDVSLVPDKISNSHRSVKGSMDLFSCPPPLPVASQFPMDREGKVLKYVSLVPDTTMAEISNSHHSAKGSMELFSCPPPLPEASQFPIDREAKLLKYREKRKSRKFEKTIRYASRKACAETRQRNKGRFMKRSDAETAMEDQLLMSTLASSESSYGLVPSF</sequence>
<dbReference type="GO" id="GO:2000028">
    <property type="term" value="P:regulation of photoperiodism, flowering"/>
    <property type="evidence" value="ECO:0007669"/>
    <property type="project" value="TreeGrafter"/>
</dbReference>
<evidence type="ECO:0000256" key="5">
    <source>
        <dbReference type="ARBA" id="ARBA00022833"/>
    </source>
</evidence>
<evidence type="ECO:0000259" key="9">
    <source>
        <dbReference type="PROSITE" id="PS50119"/>
    </source>
</evidence>
<dbReference type="GO" id="GO:0005634">
    <property type="term" value="C:nucleus"/>
    <property type="evidence" value="ECO:0007669"/>
    <property type="project" value="UniProtKB-SubCell"/>
</dbReference>
<dbReference type="AlphaFoldDB" id="A0A8J5EVE3"/>
<evidence type="ECO:0000256" key="6">
    <source>
        <dbReference type="ARBA" id="ARBA00023242"/>
    </source>
</evidence>
<proteinExistence type="inferred from homology"/>
<protein>
    <recommendedName>
        <fullName evidence="13">CONSTANS-like protein</fullName>
    </recommendedName>
</protein>
<accession>A0A8J5EVE3</accession>
<dbReference type="InterPro" id="IPR010402">
    <property type="entry name" value="CCT_domain"/>
</dbReference>
<dbReference type="SMART" id="SM00336">
    <property type="entry name" value="BBOX"/>
    <property type="match status" value="2"/>
</dbReference>
<evidence type="ECO:0008006" key="13">
    <source>
        <dbReference type="Google" id="ProtNLM"/>
    </source>
</evidence>
<dbReference type="Proteomes" id="UP000734854">
    <property type="component" value="Unassembled WGS sequence"/>
</dbReference>
<evidence type="ECO:0000259" key="10">
    <source>
        <dbReference type="PROSITE" id="PS51017"/>
    </source>
</evidence>